<gene>
    <name evidence="1" type="ORF">Tco_1028982</name>
</gene>
<keyword evidence="2" id="KW-1185">Reference proteome</keyword>
<sequence>MARQTKANERMKNEVVKLEQKIYQGLSNRQAIIENLERQFEYLEKIQRSDSLRRTTNTKLRHEFVYKPPSIQNENDKGEIAAIEDDAIKLILTMPNPSLIKSNSPFLRACTMHIPYTNAKTFADNVLLNHVGDKELKTMDGVGTGKMTKKEIKKDDVGLQKEPTKNGS</sequence>
<organism evidence="1 2">
    <name type="scientific">Tanacetum coccineum</name>
    <dbReference type="NCBI Taxonomy" id="301880"/>
    <lineage>
        <taxon>Eukaryota</taxon>
        <taxon>Viridiplantae</taxon>
        <taxon>Streptophyta</taxon>
        <taxon>Embryophyta</taxon>
        <taxon>Tracheophyta</taxon>
        <taxon>Spermatophyta</taxon>
        <taxon>Magnoliopsida</taxon>
        <taxon>eudicotyledons</taxon>
        <taxon>Gunneridae</taxon>
        <taxon>Pentapetalae</taxon>
        <taxon>asterids</taxon>
        <taxon>campanulids</taxon>
        <taxon>Asterales</taxon>
        <taxon>Asteraceae</taxon>
        <taxon>Asteroideae</taxon>
        <taxon>Anthemideae</taxon>
        <taxon>Anthemidinae</taxon>
        <taxon>Tanacetum</taxon>
    </lineage>
</organism>
<reference evidence="1" key="1">
    <citation type="journal article" date="2022" name="Int. J. Mol. Sci.">
        <title>Draft Genome of Tanacetum Coccineum: Genomic Comparison of Closely Related Tanacetum-Family Plants.</title>
        <authorList>
            <person name="Yamashiro T."/>
            <person name="Shiraishi A."/>
            <person name="Nakayama K."/>
            <person name="Satake H."/>
        </authorList>
    </citation>
    <scope>NUCLEOTIDE SEQUENCE</scope>
</reference>
<evidence type="ECO:0000313" key="2">
    <source>
        <dbReference type="Proteomes" id="UP001151760"/>
    </source>
</evidence>
<evidence type="ECO:0000313" key="1">
    <source>
        <dbReference type="EMBL" id="GJT69696.1"/>
    </source>
</evidence>
<dbReference type="Proteomes" id="UP001151760">
    <property type="component" value="Unassembled WGS sequence"/>
</dbReference>
<protein>
    <submittedName>
        <fullName evidence="1">Uncharacterized protein</fullName>
    </submittedName>
</protein>
<accession>A0ABQ5G2D0</accession>
<comment type="caution">
    <text evidence="1">The sequence shown here is derived from an EMBL/GenBank/DDBJ whole genome shotgun (WGS) entry which is preliminary data.</text>
</comment>
<reference evidence="1" key="2">
    <citation type="submission" date="2022-01" db="EMBL/GenBank/DDBJ databases">
        <authorList>
            <person name="Yamashiro T."/>
            <person name="Shiraishi A."/>
            <person name="Satake H."/>
            <person name="Nakayama K."/>
        </authorList>
    </citation>
    <scope>NUCLEOTIDE SEQUENCE</scope>
</reference>
<proteinExistence type="predicted"/>
<dbReference type="EMBL" id="BQNB010018011">
    <property type="protein sequence ID" value="GJT69696.1"/>
    <property type="molecule type" value="Genomic_DNA"/>
</dbReference>
<name>A0ABQ5G2D0_9ASTR</name>